<keyword evidence="3 8" id="KW-0540">Nuclease</keyword>
<evidence type="ECO:0000256" key="5">
    <source>
        <dbReference type="ARBA" id="ARBA00022801"/>
    </source>
</evidence>
<evidence type="ECO:0000256" key="2">
    <source>
        <dbReference type="ARBA" id="ARBA00022649"/>
    </source>
</evidence>
<dbReference type="GO" id="GO:0090729">
    <property type="term" value="F:toxin activity"/>
    <property type="evidence" value="ECO:0007669"/>
    <property type="project" value="UniProtKB-KW"/>
</dbReference>
<dbReference type="InterPro" id="IPR050556">
    <property type="entry name" value="Type_II_TA_system_RNase"/>
</dbReference>
<dbReference type="AlphaFoldDB" id="A0A4R7TEY6"/>
<gene>
    <name evidence="8" type="primary">vapC</name>
    <name evidence="10" type="ORF">EV138_4339</name>
</gene>
<dbReference type="GO" id="GO:0016787">
    <property type="term" value="F:hydrolase activity"/>
    <property type="evidence" value="ECO:0007669"/>
    <property type="project" value="UniProtKB-KW"/>
</dbReference>
<dbReference type="RefSeq" id="WP_133980616.1">
    <property type="nucleotide sequence ID" value="NZ_SOCE01000001.1"/>
</dbReference>
<evidence type="ECO:0000256" key="1">
    <source>
        <dbReference type="ARBA" id="ARBA00001946"/>
    </source>
</evidence>
<keyword evidence="11" id="KW-1185">Reference proteome</keyword>
<dbReference type="PANTHER" id="PTHR33653">
    <property type="entry name" value="RIBONUCLEASE VAPC2"/>
    <property type="match status" value="1"/>
</dbReference>
<dbReference type="EC" id="3.1.-.-" evidence="8"/>
<evidence type="ECO:0000256" key="6">
    <source>
        <dbReference type="ARBA" id="ARBA00022842"/>
    </source>
</evidence>
<sequence length="126" mass="13311">MRAVLDTSVLIGGLAEPIDAELAISAVSLAELHFGVLIAKTPQVRAARLRRVASIERAFEPLPVTDAVARTYGALAAAVVAAGRHPRSRSLDLLIAATAATHDAVLYTCNPKDFYGLDEHLEVVAV</sequence>
<comment type="cofactor">
    <cofactor evidence="1 8">
        <name>Mg(2+)</name>
        <dbReference type="ChEBI" id="CHEBI:18420"/>
    </cofactor>
</comment>
<dbReference type="Proteomes" id="UP000295151">
    <property type="component" value="Unassembled WGS sequence"/>
</dbReference>
<feature type="binding site" evidence="8">
    <location>
        <position position="92"/>
    </location>
    <ligand>
        <name>Mg(2+)</name>
        <dbReference type="ChEBI" id="CHEBI:18420"/>
    </ligand>
</feature>
<comment type="caution">
    <text evidence="10">The sequence shown here is derived from an EMBL/GenBank/DDBJ whole genome shotgun (WGS) entry which is preliminary data.</text>
</comment>
<keyword evidence="5 8" id="KW-0378">Hydrolase</keyword>
<keyword evidence="4 8" id="KW-0479">Metal-binding</keyword>
<dbReference type="InterPro" id="IPR002716">
    <property type="entry name" value="PIN_dom"/>
</dbReference>
<dbReference type="InterPro" id="IPR022907">
    <property type="entry name" value="VapC_family"/>
</dbReference>
<name>A0A4R7TEY6_9ACTN</name>
<dbReference type="Gene3D" id="3.40.50.1010">
    <property type="entry name" value="5'-nuclease"/>
    <property type="match status" value="1"/>
</dbReference>
<evidence type="ECO:0000313" key="10">
    <source>
        <dbReference type="EMBL" id="TDU90744.1"/>
    </source>
</evidence>
<evidence type="ECO:0000259" key="9">
    <source>
        <dbReference type="Pfam" id="PF01850"/>
    </source>
</evidence>
<protein>
    <recommendedName>
        <fullName evidence="8">Ribonuclease VapC</fullName>
        <shortName evidence="8">RNase VapC</shortName>
        <ecNumber evidence="8">3.1.-.-</ecNumber>
    </recommendedName>
    <alternativeName>
        <fullName evidence="8">Toxin VapC</fullName>
    </alternativeName>
</protein>
<keyword evidence="2 8" id="KW-1277">Toxin-antitoxin system</keyword>
<dbReference type="SUPFAM" id="SSF88723">
    <property type="entry name" value="PIN domain-like"/>
    <property type="match status" value="1"/>
</dbReference>
<reference evidence="10 11" key="1">
    <citation type="submission" date="2019-03" db="EMBL/GenBank/DDBJ databases">
        <title>Genomic Encyclopedia of Type Strains, Phase III (KMG-III): the genomes of soil and plant-associated and newly described type strains.</title>
        <authorList>
            <person name="Whitman W."/>
        </authorList>
    </citation>
    <scope>NUCLEOTIDE SEQUENCE [LARGE SCALE GENOMIC DNA]</scope>
    <source>
        <strain evidence="10 11">VKM Ac-2575</strain>
    </source>
</reference>
<dbReference type="EMBL" id="SOCE01000001">
    <property type="protein sequence ID" value="TDU90744.1"/>
    <property type="molecule type" value="Genomic_DNA"/>
</dbReference>
<feature type="binding site" evidence="8">
    <location>
        <position position="6"/>
    </location>
    <ligand>
        <name>Mg(2+)</name>
        <dbReference type="ChEBI" id="CHEBI:18420"/>
    </ligand>
</feature>
<comment type="function">
    <text evidence="8">Toxic component of a toxin-antitoxin (TA) system. An RNase.</text>
</comment>
<proteinExistence type="inferred from homology"/>
<feature type="domain" description="PIN" evidence="9">
    <location>
        <begin position="4"/>
        <end position="112"/>
    </location>
</feature>
<dbReference type="GO" id="GO:0000287">
    <property type="term" value="F:magnesium ion binding"/>
    <property type="evidence" value="ECO:0007669"/>
    <property type="project" value="UniProtKB-UniRule"/>
</dbReference>
<dbReference type="Pfam" id="PF01850">
    <property type="entry name" value="PIN"/>
    <property type="match status" value="1"/>
</dbReference>
<evidence type="ECO:0000256" key="7">
    <source>
        <dbReference type="ARBA" id="ARBA00038093"/>
    </source>
</evidence>
<dbReference type="InterPro" id="IPR029060">
    <property type="entry name" value="PIN-like_dom_sf"/>
</dbReference>
<organism evidence="10 11">
    <name type="scientific">Kribbella voronezhensis</name>
    <dbReference type="NCBI Taxonomy" id="2512212"/>
    <lineage>
        <taxon>Bacteria</taxon>
        <taxon>Bacillati</taxon>
        <taxon>Actinomycetota</taxon>
        <taxon>Actinomycetes</taxon>
        <taxon>Propionibacteriales</taxon>
        <taxon>Kribbellaceae</taxon>
        <taxon>Kribbella</taxon>
    </lineage>
</organism>
<evidence type="ECO:0000256" key="4">
    <source>
        <dbReference type="ARBA" id="ARBA00022723"/>
    </source>
</evidence>
<evidence type="ECO:0000256" key="3">
    <source>
        <dbReference type="ARBA" id="ARBA00022722"/>
    </source>
</evidence>
<keyword evidence="6 8" id="KW-0460">Magnesium</keyword>
<keyword evidence="8" id="KW-0800">Toxin</keyword>
<comment type="similarity">
    <text evidence="7 8">Belongs to the PINc/VapC protein family.</text>
</comment>
<evidence type="ECO:0000313" key="11">
    <source>
        <dbReference type="Proteomes" id="UP000295151"/>
    </source>
</evidence>
<dbReference type="OrthoDB" id="9815354at2"/>
<accession>A0A4R7TEY6</accession>
<dbReference type="PANTHER" id="PTHR33653:SF1">
    <property type="entry name" value="RIBONUCLEASE VAPC2"/>
    <property type="match status" value="1"/>
</dbReference>
<dbReference type="GO" id="GO:0004540">
    <property type="term" value="F:RNA nuclease activity"/>
    <property type="evidence" value="ECO:0007669"/>
    <property type="project" value="InterPro"/>
</dbReference>
<dbReference type="CDD" id="cd18732">
    <property type="entry name" value="PIN_MtVapC4-C5_like"/>
    <property type="match status" value="1"/>
</dbReference>
<dbReference type="HAMAP" id="MF_00265">
    <property type="entry name" value="VapC_Nob1"/>
    <property type="match status" value="1"/>
</dbReference>
<evidence type="ECO:0000256" key="8">
    <source>
        <dbReference type="HAMAP-Rule" id="MF_00265"/>
    </source>
</evidence>